<evidence type="ECO:0000256" key="2">
    <source>
        <dbReference type="ARBA" id="ARBA00023002"/>
    </source>
</evidence>
<dbReference type="PRINTS" id="PR00081">
    <property type="entry name" value="GDHRDH"/>
</dbReference>
<comment type="similarity">
    <text evidence="1">Belongs to the short-chain dehydrogenases/reductases (SDR) family.</text>
</comment>
<sequence>MRLQGKRALLAGASTADGMGAAIARRFVAEGAQVVLGGRNAEKTAAAGAALGLPTVQLDITDEASLAAGVKAAAQALGGLDIAINLAGVNHSSLIADETYEGLLEQAKLHFVGTSLFIRDVAAAMTNGGSIITISSLTVELTGPRFAAYAGSKAAADKVVRVAAVEYGERGIRVNSLAPGLTRTRMTGAYFENPALREAFERETPTGHLAEPEDVAAAALWLASDECTATGDLVRVSGGMHLRRLPTPRDFAS</sequence>
<gene>
    <name evidence="3" type="ORF">SAMN05192580_3415</name>
</gene>
<keyword evidence="4" id="KW-1185">Reference proteome</keyword>
<dbReference type="CDD" id="cd05233">
    <property type="entry name" value="SDR_c"/>
    <property type="match status" value="1"/>
</dbReference>
<dbReference type="SUPFAM" id="SSF51735">
    <property type="entry name" value="NAD(P)-binding Rossmann-fold domains"/>
    <property type="match status" value="1"/>
</dbReference>
<dbReference type="EMBL" id="FOZG01000003">
    <property type="protein sequence ID" value="SFS10424.1"/>
    <property type="molecule type" value="Genomic_DNA"/>
</dbReference>
<name>A0A1I6M428_9SPHN</name>
<dbReference type="InterPro" id="IPR002347">
    <property type="entry name" value="SDR_fam"/>
</dbReference>
<dbReference type="RefSeq" id="WP_093316314.1">
    <property type="nucleotide sequence ID" value="NZ_FOZG01000003.1"/>
</dbReference>
<dbReference type="Proteomes" id="UP000198824">
    <property type="component" value="Unassembled WGS sequence"/>
</dbReference>
<dbReference type="PANTHER" id="PTHR43669:SF3">
    <property type="entry name" value="ALCOHOL DEHYDROGENASE, PUTATIVE (AFU_ORTHOLOGUE AFUA_3G03445)-RELATED"/>
    <property type="match status" value="1"/>
</dbReference>
<dbReference type="GO" id="GO:0016491">
    <property type="term" value="F:oxidoreductase activity"/>
    <property type="evidence" value="ECO:0007669"/>
    <property type="project" value="UniProtKB-KW"/>
</dbReference>
<accession>A0A1I6M428</accession>
<dbReference type="PRINTS" id="PR00080">
    <property type="entry name" value="SDRFAMILY"/>
</dbReference>
<dbReference type="PANTHER" id="PTHR43669">
    <property type="entry name" value="5-KETO-D-GLUCONATE 5-REDUCTASE"/>
    <property type="match status" value="1"/>
</dbReference>
<dbReference type="Pfam" id="PF13561">
    <property type="entry name" value="adh_short_C2"/>
    <property type="match status" value="1"/>
</dbReference>
<dbReference type="STRING" id="1166337.SAMN05192580_3415"/>
<dbReference type="InterPro" id="IPR036291">
    <property type="entry name" value="NAD(P)-bd_dom_sf"/>
</dbReference>
<dbReference type="FunFam" id="3.40.50.720:FF:000084">
    <property type="entry name" value="Short-chain dehydrogenase reductase"/>
    <property type="match status" value="1"/>
</dbReference>
<protein>
    <submittedName>
        <fullName evidence="3">NAD(P)-dependent dehydrogenase, short-chain alcohol dehydrogenase family</fullName>
    </submittedName>
</protein>
<evidence type="ECO:0000256" key="1">
    <source>
        <dbReference type="ARBA" id="ARBA00006484"/>
    </source>
</evidence>
<evidence type="ECO:0000313" key="4">
    <source>
        <dbReference type="Proteomes" id="UP000198824"/>
    </source>
</evidence>
<dbReference type="OrthoDB" id="7432199at2"/>
<proteinExistence type="inferred from homology"/>
<dbReference type="AlphaFoldDB" id="A0A1I6M428"/>
<reference evidence="3 4" key="1">
    <citation type="submission" date="2016-10" db="EMBL/GenBank/DDBJ databases">
        <authorList>
            <person name="de Groot N.N."/>
        </authorList>
    </citation>
    <scope>NUCLEOTIDE SEQUENCE [LARGE SCALE GENOMIC DNA]</scope>
    <source>
        <strain evidence="3 4">S5-249</strain>
    </source>
</reference>
<keyword evidence="2" id="KW-0560">Oxidoreductase</keyword>
<evidence type="ECO:0000313" key="3">
    <source>
        <dbReference type="EMBL" id="SFS10424.1"/>
    </source>
</evidence>
<organism evidence="3 4">
    <name type="scientific">Sphingomonas jatrophae</name>
    <dbReference type="NCBI Taxonomy" id="1166337"/>
    <lineage>
        <taxon>Bacteria</taxon>
        <taxon>Pseudomonadati</taxon>
        <taxon>Pseudomonadota</taxon>
        <taxon>Alphaproteobacteria</taxon>
        <taxon>Sphingomonadales</taxon>
        <taxon>Sphingomonadaceae</taxon>
        <taxon>Sphingomonas</taxon>
    </lineage>
</organism>
<dbReference type="Gene3D" id="3.40.50.720">
    <property type="entry name" value="NAD(P)-binding Rossmann-like Domain"/>
    <property type="match status" value="1"/>
</dbReference>